<evidence type="ECO:0000259" key="3">
    <source>
        <dbReference type="PROSITE" id="PS51688"/>
    </source>
</evidence>
<feature type="signal peptide" evidence="2">
    <location>
        <begin position="1"/>
        <end position="24"/>
    </location>
</feature>
<dbReference type="OrthoDB" id="1488700at2"/>
<accession>A0A7X3D2M9</accession>
<dbReference type="Proteomes" id="UP000540519">
    <property type="component" value="Unassembled WGS sequence"/>
</dbReference>
<dbReference type="Gene3D" id="1.10.10.10">
    <property type="entry name" value="Winged helix-like DNA-binding domain superfamily/Winged helix DNA-binding domain"/>
    <property type="match status" value="1"/>
</dbReference>
<dbReference type="InterPro" id="IPR036388">
    <property type="entry name" value="WH-like_DNA-bd_sf"/>
</dbReference>
<feature type="domain" description="Peptidase S74" evidence="3">
    <location>
        <begin position="780"/>
        <end position="880"/>
    </location>
</feature>
<name>A0A7X3D2M9_9FLAO</name>
<keyword evidence="5" id="KW-1185">Reference proteome</keyword>
<evidence type="ECO:0000313" key="5">
    <source>
        <dbReference type="Proteomes" id="UP000540519"/>
    </source>
</evidence>
<organism evidence="4 5">
    <name type="scientific">Zobellia amurskyensis</name>
    <dbReference type="NCBI Taxonomy" id="248905"/>
    <lineage>
        <taxon>Bacteria</taxon>
        <taxon>Pseudomonadati</taxon>
        <taxon>Bacteroidota</taxon>
        <taxon>Flavobacteriia</taxon>
        <taxon>Flavobacteriales</taxon>
        <taxon>Flavobacteriaceae</taxon>
        <taxon>Zobellia</taxon>
    </lineage>
</organism>
<dbReference type="PROSITE" id="PS51688">
    <property type="entry name" value="ICA"/>
    <property type="match status" value="1"/>
</dbReference>
<gene>
    <name evidence="4" type="ORF">D9O36_15605</name>
</gene>
<evidence type="ECO:0000313" key="4">
    <source>
        <dbReference type="EMBL" id="MUH37276.1"/>
    </source>
</evidence>
<dbReference type="AlphaFoldDB" id="A0A7X3D2M9"/>
<dbReference type="InterPro" id="IPR030392">
    <property type="entry name" value="S74_ICA"/>
</dbReference>
<keyword evidence="1" id="KW-0175">Coiled coil</keyword>
<feature type="coiled-coil region" evidence="1">
    <location>
        <begin position="859"/>
        <end position="886"/>
    </location>
</feature>
<keyword evidence="2" id="KW-0732">Signal</keyword>
<evidence type="ECO:0000256" key="2">
    <source>
        <dbReference type="SAM" id="SignalP"/>
    </source>
</evidence>
<reference evidence="4 5" key="1">
    <citation type="journal article" date="2019" name="Mar. Drugs">
        <title>Comparative Genomics and CAZyme Genome Repertoires of Marine Zobellia amurskyensis KMM 3526(T) and Zobellia laminariae KMM 3676(T).</title>
        <authorList>
            <person name="Chernysheva N."/>
            <person name="Bystritskaya E."/>
            <person name="Stenkova A."/>
            <person name="Golovkin I."/>
            <person name="Nedashkovskaya O."/>
            <person name="Isaeva M."/>
        </authorList>
    </citation>
    <scope>NUCLEOTIDE SEQUENCE [LARGE SCALE GENOMIC DNA]</scope>
    <source>
        <strain evidence="4 5">KMM 3526</strain>
    </source>
</reference>
<dbReference type="Pfam" id="PF13884">
    <property type="entry name" value="Peptidase_S74"/>
    <property type="match status" value="1"/>
</dbReference>
<sequence length="889" mass="94045">MKKNYASILIILAVMFCGTCMVQAQQKNYINYQGVARNSDNELMEQETIDIGIALKFGSADAATQYEETHAITTDANGVFNLQIGSGNSNSGSYSNLPWGQATFVVVSFNGAEVGTTELMAVPYAMASGSQQWETNGNDIENKNVGEVKIKSDLRILGGLNLSSGNQVNEISDDGELVENSNGILPTQRAVKTYVDNRLFSGGGGGDAQIASEVPYNNAGSGLTAGNVQDALDELVSTSGGGDDADADPTNEIQDISLSGTDLSITDGSTIDLSAIIPPGGTDDQNASEVPFDNTGTGLAAVDTQAAIEELAAGGLVDTDDQNLSLSGTMLQIEDGTGVDLSTIIPPGGTDDQNASEVPFDNTGTGLAAADTQAAIEELAAGGLVDTDDQGLIMTGDVLSIEDGTGSVDLNDYVDVTGESGLLLGDGTNISGLEGTADGQVAKWDAGTSKWVAGTDEVGGGSALWTDNAGDIYFNIGKVGVGTDSPDTNFEVSGIGTLRNRMTSTDAGSVSLQWMRTGAANTDWAFTAGEGRMELMYSSTDLTGGTVHTRLLDDGTLDVVKGIRSGDLAGTGERNVMADADGNFIIGTGSGGSSLWEEDEDNIYRSSGNVGVGVSNPEKKMHVGGNLFVQTNLGGLIFGFPNNGNQWRYSTRSQGADLQLETKLEGSSSFLTRFRMFQGGEFQFGPSSNISSWVHVLNNSTITKPLLKLEEDGDDFSRLEFKNTESDAFWHIAGIAKDGANGGQNSRLNFYFRNDQGASNRMAITGDGDVFVNGSLVHNSDARLKKNIKNLDYGLDEVLRLQPKSYLWLDDRSSGKRCLGLIAQEVQQIIPEIIYEEVDAENTLSLSYTQLIPVVVTAIQEQQLIIEQQSGKIANLEERLQRLEAIITK</sequence>
<evidence type="ECO:0000256" key="1">
    <source>
        <dbReference type="SAM" id="Coils"/>
    </source>
</evidence>
<comment type="caution">
    <text evidence="4">The sequence shown here is derived from an EMBL/GenBank/DDBJ whole genome shotgun (WGS) entry which is preliminary data.</text>
</comment>
<feature type="chain" id="PRO_5030933996" evidence="2">
    <location>
        <begin position="25"/>
        <end position="889"/>
    </location>
</feature>
<protein>
    <submittedName>
        <fullName evidence="4">Tail fiber domain-containing protein</fullName>
    </submittedName>
</protein>
<dbReference type="EMBL" id="RCNR01000036">
    <property type="protein sequence ID" value="MUH37276.1"/>
    <property type="molecule type" value="Genomic_DNA"/>
</dbReference>
<proteinExistence type="predicted"/>